<dbReference type="EMBL" id="HG670774">
    <property type="protein sequence ID" value="CDI77937.1"/>
    <property type="molecule type" value="Genomic_DNA"/>
</dbReference>
<proteinExistence type="predicted"/>
<dbReference type="InterPro" id="IPR036412">
    <property type="entry name" value="HAD-like_sf"/>
</dbReference>
<gene>
    <name evidence="1" type="ORF">EAH_00006040</name>
</gene>
<dbReference type="AlphaFoldDB" id="U6GEG3"/>
<evidence type="ECO:0000313" key="2">
    <source>
        <dbReference type="Proteomes" id="UP000018050"/>
    </source>
</evidence>
<dbReference type="OMA" id="YPHISAF"/>
<name>U6GEG3_EIMAC</name>
<protein>
    <submittedName>
        <fullName evidence="1">p36 protein, putative</fullName>
    </submittedName>
</protein>
<dbReference type="SUPFAM" id="SSF56784">
    <property type="entry name" value="HAD-like"/>
    <property type="match status" value="1"/>
</dbReference>
<accession>U6GEG3</accession>
<dbReference type="Proteomes" id="UP000018050">
    <property type="component" value="Unassembled WGS sequence"/>
</dbReference>
<reference evidence="1" key="2">
    <citation type="submission" date="2013-10" db="EMBL/GenBank/DDBJ databases">
        <authorList>
            <person name="Aslett M."/>
        </authorList>
    </citation>
    <scope>NUCLEOTIDE SEQUENCE</scope>
    <source>
        <strain evidence="1">Houghton</strain>
    </source>
</reference>
<dbReference type="GeneID" id="25268674"/>
<dbReference type="VEuPathDB" id="ToxoDB:EAH_00006040"/>
<dbReference type="OrthoDB" id="10054414at2759"/>
<reference evidence="1" key="1">
    <citation type="submission" date="2013-10" db="EMBL/GenBank/DDBJ databases">
        <title>Genomic analysis of the causative agents of coccidiosis in chickens.</title>
        <authorList>
            <person name="Reid A.J."/>
            <person name="Blake D."/>
            <person name="Billington K."/>
            <person name="Browne H."/>
            <person name="Dunn M."/>
            <person name="Hung S."/>
            <person name="Kawahara F."/>
            <person name="Miranda-Saavedra D."/>
            <person name="Mourier T."/>
            <person name="Nagra H."/>
            <person name="Otto T.D."/>
            <person name="Rawlings N."/>
            <person name="Sanchez A."/>
            <person name="Sanders M."/>
            <person name="Subramaniam C."/>
            <person name="Tay Y."/>
            <person name="Dear P."/>
            <person name="Doerig C."/>
            <person name="Gruber A."/>
            <person name="Parkinson J."/>
            <person name="Shirley M."/>
            <person name="Wan K.L."/>
            <person name="Berriman M."/>
            <person name="Tomley F."/>
            <person name="Pain A."/>
        </authorList>
    </citation>
    <scope>NUCLEOTIDE SEQUENCE</scope>
    <source>
        <strain evidence="1">Houghton</strain>
    </source>
</reference>
<sequence length="314" mass="33016">MPEAHALRGAVSMQKYPHISAFSSPNFAIRHPSSAVQSRRGVIFAGPGTLPNGLRGGFLLHQGCKEASGVGKRIGHSSWLLALLTAVLLIASRPMAAQGSPSVGFGGRVLKTLLKEALNSNDPCTALADAAKNGGVRVLAVDFDMTMITAHSGKCSHARGSASDVPDNAIFTALSPDFDAFAAAASSRGIRIAVVTFGDPKAIASRPGRIAGEELVRRVLAESDASFDVQAVFPFYPSLYRLPADYEPLGLDGPMPYNKSFHIGQVIKEFGVTKEEVLLIDDDGNNCMAFAAEGGVALRVGGDQGFDFATLEVM</sequence>
<keyword evidence="2" id="KW-1185">Reference proteome</keyword>
<dbReference type="RefSeq" id="XP_013251776.1">
    <property type="nucleotide sequence ID" value="XM_013396322.1"/>
</dbReference>
<organism evidence="1 2">
    <name type="scientific">Eimeria acervulina</name>
    <name type="common">Coccidian parasite</name>
    <dbReference type="NCBI Taxonomy" id="5801"/>
    <lineage>
        <taxon>Eukaryota</taxon>
        <taxon>Sar</taxon>
        <taxon>Alveolata</taxon>
        <taxon>Apicomplexa</taxon>
        <taxon>Conoidasida</taxon>
        <taxon>Coccidia</taxon>
        <taxon>Eucoccidiorida</taxon>
        <taxon>Eimeriorina</taxon>
        <taxon>Eimeriidae</taxon>
        <taxon>Eimeria</taxon>
    </lineage>
</organism>
<evidence type="ECO:0000313" key="1">
    <source>
        <dbReference type="EMBL" id="CDI77937.1"/>
    </source>
</evidence>